<evidence type="ECO:0000313" key="2">
    <source>
        <dbReference type="Proteomes" id="UP001168821"/>
    </source>
</evidence>
<proteinExistence type="predicted"/>
<dbReference type="Proteomes" id="UP001168821">
    <property type="component" value="Unassembled WGS sequence"/>
</dbReference>
<protein>
    <submittedName>
        <fullName evidence="1">Uncharacterized protein</fullName>
    </submittedName>
</protein>
<name>A0AA38IXL4_9CUCU</name>
<reference evidence="1" key="1">
    <citation type="journal article" date="2023" name="G3 (Bethesda)">
        <title>Whole genome assemblies of Zophobas morio and Tenebrio molitor.</title>
        <authorList>
            <person name="Kaur S."/>
            <person name="Stinson S.A."/>
            <person name="diCenzo G.C."/>
        </authorList>
    </citation>
    <scope>NUCLEOTIDE SEQUENCE</scope>
    <source>
        <strain evidence="1">QUZm001</strain>
    </source>
</reference>
<accession>A0AA38IXL4</accession>
<keyword evidence="2" id="KW-1185">Reference proteome</keyword>
<organism evidence="1 2">
    <name type="scientific">Zophobas morio</name>
    <dbReference type="NCBI Taxonomy" id="2755281"/>
    <lineage>
        <taxon>Eukaryota</taxon>
        <taxon>Metazoa</taxon>
        <taxon>Ecdysozoa</taxon>
        <taxon>Arthropoda</taxon>
        <taxon>Hexapoda</taxon>
        <taxon>Insecta</taxon>
        <taxon>Pterygota</taxon>
        <taxon>Neoptera</taxon>
        <taxon>Endopterygota</taxon>
        <taxon>Coleoptera</taxon>
        <taxon>Polyphaga</taxon>
        <taxon>Cucujiformia</taxon>
        <taxon>Tenebrionidae</taxon>
        <taxon>Zophobas</taxon>
    </lineage>
</organism>
<gene>
    <name evidence="1" type="ORF">Zmor_006646</name>
</gene>
<sequence length="172" mass="20181">MEDNQDNLLCRPPEIREIAKSTVQNLVPDKSREEYMKQYEKFVSSCNQNNVHVISEHKNVDISKFNKLQVLLKRASRHYTPKKPKILEENDIKTFLSDADDKTYLSMKVILIMGYNRACSREELNMCVDDIQYRADSIMVVIPETKNCVPRTFLVTDENWIDLFKKYANLKA</sequence>
<dbReference type="EMBL" id="JALNTZ010000002">
    <property type="protein sequence ID" value="KAJ3662291.1"/>
    <property type="molecule type" value="Genomic_DNA"/>
</dbReference>
<evidence type="ECO:0000313" key="1">
    <source>
        <dbReference type="EMBL" id="KAJ3662291.1"/>
    </source>
</evidence>
<comment type="caution">
    <text evidence="1">The sequence shown here is derived from an EMBL/GenBank/DDBJ whole genome shotgun (WGS) entry which is preliminary data.</text>
</comment>
<dbReference type="AlphaFoldDB" id="A0AA38IXL4"/>